<evidence type="ECO:0000313" key="2">
    <source>
        <dbReference type="EMBL" id="OBU02620.1"/>
    </source>
</evidence>
<dbReference type="RefSeq" id="WP_067406138.1">
    <property type="nucleotide sequence ID" value="NZ_LZEY01000060.1"/>
</dbReference>
<evidence type="ECO:0000259" key="1">
    <source>
        <dbReference type="SMART" id="SM00530"/>
    </source>
</evidence>
<dbReference type="Proteomes" id="UP000092377">
    <property type="component" value="Unassembled WGS sequence"/>
</dbReference>
<sequence length="265" mass="31107">MNDKARTRPELADFLRTKRESLTPASAGLPHTSRRRTPGLRREEVAALAGVGLTWYTWLEQGREIGVSTRFLDNLARTLQLNDAERQHLYLLAHQRAPEATGETEHHVPAVITRMLADFPDSYLCYVLNLHWDVLAYNDKADRYFHFSDAAPKMRNFLYLLFTDPRYQARFTDWDIDAQRLLASFRRDYARTKQDPAIQLLIRTLCERSPVFDRLWNIHEIYQPCNGMREIEFDGKRETYEYASLTFDIDKSNRLLVYTPVSDEE</sequence>
<dbReference type="OrthoDB" id="5346389at2"/>
<feature type="domain" description="HTH cro/C1-type" evidence="1">
    <location>
        <begin position="14"/>
        <end position="86"/>
    </location>
</feature>
<dbReference type="EMBL" id="LZEY01000060">
    <property type="protein sequence ID" value="OBU02620.1"/>
    <property type="molecule type" value="Genomic_DNA"/>
</dbReference>
<evidence type="ECO:0000313" key="3">
    <source>
        <dbReference type="Proteomes" id="UP000092377"/>
    </source>
</evidence>
<proteinExistence type="predicted"/>
<accession>A0A1B8H0L7</accession>
<dbReference type="SMART" id="SM00530">
    <property type="entry name" value="HTH_XRE"/>
    <property type="match status" value="1"/>
</dbReference>
<gene>
    <name evidence="2" type="ORF">AYY18_11430</name>
</gene>
<dbReference type="PANTHER" id="PTHR35010">
    <property type="entry name" value="BLL4672 PROTEIN-RELATED"/>
    <property type="match status" value="1"/>
</dbReference>
<dbReference type="GO" id="GO:0003677">
    <property type="term" value="F:DNA binding"/>
    <property type="evidence" value="ECO:0007669"/>
    <property type="project" value="InterPro"/>
</dbReference>
<reference evidence="3" key="1">
    <citation type="submission" date="2016-06" db="EMBL/GenBank/DDBJ databases">
        <authorList>
            <person name="Butler K."/>
        </authorList>
    </citation>
    <scope>NUCLEOTIDE SEQUENCE [LARGE SCALE GENOMIC DNA]</scope>
    <source>
        <strain evidence="3">GCSL-Mp20</strain>
    </source>
</reference>
<dbReference type="AlphaFoldDB" id="A0A1B8H0L7"/>
<dbReference type="Gene3D" id="3.30.450.180">
    <property type="match status" value="1"/>
</dbReference>
<dbReference type="Gene3D" id="1.10.260.40">
    <property type="entry name" value="lambda repressor-like DNA-binding domains"/>
    <property type="match status" value="1"/>
</dbReference>
<dbReference type="InterPro" id="IPR001387">
    <property type="entry name" value="Cro/C1-type_HTH"/>
</dbReference>
<dbReference type="InterPro" id="IPR010982">
    <property type="entry name" value="Lambda_DNA-bd_dom_sf"/>
</dbReference>
<organism evidence="2 3">
    <name type="scientific">Morganella psychrotolerans</name>
    <dbReference type="NCBI Taxonomy" id="368603"/>
    <lineage>
        <taxon>Bacteria</taxon>
        <taxon>Pseudomonadati</taxon>
        <taxon>Pseudomonadota</taxon>
        <taxon>Gammaproteobacteria</taxon>
        <taxon>Enterobacterales</taxon>
        <taxon>Morganellaceae</taxon>
        <taxon>Morganella</taxon>
    </lineage>
</organism>
<dbReference type="Pfam" id="PF13560">
    <property type="entry name" value="HTH_31"/>
    <property type="match status" value="1"/>
</dbReference>
<dbReference type="InterPro" id="IPR041413">
    <property type="entry name" value="MLTR_LBD"/>
</dbReference>
<name>A0A1B8H0L7_9GAMM</name>
<comment type="caution">
    <text evidence="2">The sequence shown here is derived from an EMBL/GenBank/DDBJ whole genome shotgun (WGS) entry which is preliminary data.</text>
</comment>
<protein>
    <submittedName>
        <fullName evidence="2">Transcriptional regulator</fullName>
    </submittedName>
</protein>
<keyword evidence="3" id="KW-1185">Reference proteome</keyword>
<dbReference type="CDD" id="cd00093">
    <property type="entry name" value="HTH_XRE"/>
    <property type="match status" value="1"/>
</dbReference>
<dbReference type="Pfam" id="PF17765">
    <property type="entry name" value="MLTR_LBD"/>
    <property type="match status" value="1"/>
</dbReference>